<keyword evidence="2" id="KW-1185">Reference proteome</keyword>
<evidence type="ECO:0000313" key="2">
    <source>
        <dbReference type="Proteomes" id="UP001156670"/>
    </source>
</evidence>
<proteinExistence type="predicted"/>
<name>A0ABQ5XUG4_9GAMM</name>
<organism evidence="1 2">
    <name type="scientific">Dyella acidisoli</name>
    <dbReference type="NCBI Taxonomy" id="1867834"/>
    <lineage>
        <taxon>Bacteria</taxon>
        <taxon>Pseudomonadati</taxon>
        <taxon>Pseudomonadota</taxon>
        <taxon>Gammaproteobacteria</taxon>
        <taxon>Lysobacterales</taxon>
        <taxon>Rhodanobacteraceae</taxon>
        <taxon>Dyella</taxon>
    </lineage>
</organism>
<accession>A0ABQ5XUG4</accession>
<dbReference type="EMBL" id="BSOB01000028">
    <property type="protein sequence ID" value="GLQ94048.1"/>
    <property type="molecule type" value="Genomic_DNA"/>
</dbReference>
<protein>
    <recommendedName>
        <fullName evidence="3">RES domain-containing protein</fullName>
    </recommendedName>
</protein>
<evidence type="ECO:0008006" key="3">
    <source>
        <dbReference type="Google" id="ProtNLM"/>
    </source>
</evidence>
<evidence type="ECO:0000313" key="1">
    <source>
        <dbReference type="EMBL" id="GLQ94048.1"/>
    </source>
</evidence>
<comment type="caution">
    <text evidence="1">The sequence shown here is derived from an EMBL/GenBank/DDBJ whole genome shotgun (WGS) entry which is preliminary data.</text>
</comment>
<sequence>MGALRTGCDYLIFTAAKIFRVMQMRGRSAEWRMHLKGCGMVKTCVPFHARSPIAPVKTAEKGGHAAHGMPAIYLSADRALPYPA</sequence>
<dbReference type="Proteomes" id="UP001156670">
    <property type="component" value="Unassembled WGS sequence"/>
</dbReference>
<reference evidence="2" key="1">
    <citation type="journal article" date="2019" name="Int. J. Syst. Evol. Microbiol.">
        <title>The Global Catalogue of Microorganisms (GCM) 10K type strain sequencing project: providing services to taxonomists for standard genome sequencing and annotation.</title>
        <authorList>
            <consortium name="The Broad Institute Genomics Platform"/>
            <consortium name="The Broad Institute Genome Sequencing Center for Infectious Disease"/>
            <person name="Wu L."/>
            <person name="Ma J."/>
        </authorList>
    </citation>
    <scope>NUCLEOTIDE SEQUENCE [LARGE SCALE GENOMIC DNA]</scope>
    <source>
        <strain evidence="2">NBRC 111980</strain>
    </source>
</reference>
<gene>
    <name evidence="1" type="ORF">GCM10007901_29990</name>
</gene>